<feature type="domain" description="C2H2-type" evidence="13">
    <location>
        <begin position="163"/>
        <end position="184"/>
    </location>
</feature>
<keyword evidence="7" id="KW-0862">Zinc</keyword>
<feature type="coiled-coil region" evidence="11">
    <location>
        <begin position="295"/>
        <end position="359"/>
    </location>
</feature>
<dbReference type="GO" id="GO:0060271">
    <property type="term" value="P:cilium assembly"/>
    <property type="evidence" value="ECO:0007669"/>
    <property type="project" value="TreeGrafter"/>
</dbReference>
<dbReference type="Gene3D" id="3.30.160.60">
    <property type="entry name" value="Classic Zinc Finger"/>
    <property type="match status" value="1"/>
</dbReference>
<comment type="subcellular location">
    <subcellularLocation>
        <location evidence="2">Cytoplasm</location>
        <location evidence="2">Cytoskeleton</location>
        <location evidence="2">Cilium basal body</location>
    </subcellularLocation>
    <subcellularLocation>
        <location evidence="1">Cytoplasm</location>
        <location evidence="1">Cytoskeleton</location>
        <location evidence="1">Microtubule organizing center</location>
        <location evidence="1">Centrosome</location>
        <location evidence="1">Centriole</location>
    </subcellularLocation>
</comment>
<feature type="region of interest" description="Disordered" evidence="12">
    <location>
        <begin position="947"/>
        <end position="973"/>
    </location>
</feature>
<feature type="compositionally biased region" description="Polar residues" evidence="12">
    <location>
        <begin position="514"/>
        <end position="523"/>
    </location>
</feature>
<keyword evidence="6" id="KW-0863">Zinc-finger</keyword>
<keyword evidence="4" id="KW-0963">Cytoplasm</keyword>
<feature type="compositionally biased region" description="Basic and acidic residues" evidence="12">
    <location>
        <begin position="524"/>
        <end position="534"/>
    </location>
</feature>
<evidence type="ECO:0000256" key="10">
    <source>
        <dbReference type="ARBA" id="ARBA00023273"/>
    </source>
</evidence>
<keyword evidence="8 11" id="KW-0175">Coiled coil</keyword>
<feature type="region of interest" description="Disordered" evidence="12">
    <location>
        <begin position="497"/>
        <end position="615"/>
    </location>
</feature>
<dbReference type="AlphaFoldDB" id="A0AA39EYS8"/>
<evidence type="ECO:0000256" key="3">
    <source>
        <dbReference type="ARBA" id="ARBA00009131"/>
    </source>
</evidence>
<name>A0AA39EYS8_9HYME</name>
<evidence type="ECO:0000256" key="1">
    <source>
        <dbReference type="ARBA" id="ARBA00004114"/>
    </source>
</evidence>
<keyword evidence="9" id="KW-0206">Cytoskeleton</keyword>
<feature type="compositionally biased region" description="Basic and acidic residues" evidence="12">
    <location>
        <begin position="576"/>
        <end position="590"/>
    </location>
</feature>
<evidence type="ECO:0000256" key="5">
    <source>
        <dbReference type="ARBA" id="ARBA00022723"/>
    </source>
</evidence>
<comment type="caution">
    <text evidence="14">The sequence shown here is derived from an EMBL/GenBank/DDBJ whole genome shotgun (WGS) entry which is preliminary data.</text>
</comment>
<evidence type="ECO:0000256" key="4">
    <source>
        <dbReference type="ARBA" id="ARBA00022490"/>
    </source>
</evidence>
<dbReference type="InterPro" id="IPR058883">
    <property type="entry name" value="DZIP1_dom"/>
</dbReference>
<evidence type="ECO:0000256" key="8">
    <source>
        <dbReference type="ARBA" id="ARBA00023054"/>
    </source>
</evidence>
<organism evidence="14 15">
    <name type="scientific">Microctonus aethiopoides</name>
    <dbReference type="NCBI Taxonomy" id="144406"/>
    <lineage>
        <taxon>Eukaryota</taxon>
        <taxon>Metazoa</taxon>
        <taxon>Ecdysozoa</taxon>
        <taxon>Arthropoda</taxon>
        <taxon>Hexapoda</taxon>
        <taxon>Insecta</taxon>
        <taxon>Pterygota</taxon>
        <taxon>Neoptera</taxon>
        <taxon>Endopterygota</taxon>
        <taxon>Hymenoptera</taxon>
        <taxon>Apocrita</taxon>
        <taxon>Ichneumonoidea</taxon>
        <taxon>Braconidae</taxon>
        <taxon>Euphorinae</taxon>
        <taxon>Microctonus</taxon>
    </lineage>
</organism>
<evidence type="ECO:0000313" key="14">
    <source>
        <dbReference type="EMBL" id="KAK0158235.1"/>
    </source>
</evidence>
<feature type="compositionally biased region" description="Polar residues" evidence="12">
    <location>
        <begin position="959"/>
        <end position="973"/>
    </location>
</feature>
<dbReference type="PANTHER" id="PTHR21502:SF3">
    <property type="entry name" value="CILIUM ASSEMBLY PROTEIN DZIP1L"/>
    <property type="match status" value="1"/>
</dbReference>
<evidence type="ECO:0000256" key="6">
    <source>
        <dbReference type="ARBA" id="ARBA00022771"/>
    </source>
</evidence>
<dbReference type="GO" id="GO:0036064">
    <property type="term" value="C:ciliary basal body"/>
    <property type="evidence" value="ECO:0007669"/>
    <property type="project" value="TreeGrafter"/>
</dbReference>
<dbReference type="InterPro" id="IPR013087">
    <property type="entry name" value="Znf_C2H2_type"/>
</dbReference>
<dbReference type="GO" id="GO:0005814">
    <property type="term" value="C:centriole"/>
    <property type="evidence" value="ECO:0007669"/>
    <property type="project" value="UniProtKB-SubCell"/>
</dbReference>
<evidence type="ECO:0000256" key="12">
    <source>
        <dbReference type="SAM" id="MobiDB-lite"/>
    </source>
</evidence>
<keyword evidence="10" id="KW-0966">Cell projection</keyword>
<dbReference type="PANTHER" id="PTHR21502">
    <property type="entry name" value="ZINC FINGER PROTEIN DZIP1"/>
    <property type="match status" value="1"/>
</dbReference>
<evidence type="ECO:0000256" key="7">
    <source>
        <dbReference type="ARBA" id="ARBA00022833"/>
    </source>
</evidence>
<dbReference type="Proteomes" id="UP001168990">
    <property type="component" value="Unassembled WGS sequence"/>
</dbReference>
<reference evidence="14" key="1">
    <citation type="journal article" date="2023" name="bioRxiv">
        <title>Scaffold-level genome assemblies of two parasitoid biocontrol wasps reveal the parthenogenesis mechanism and an associated novel virus.</title>
        <authorList>
            <person name="Inwood S."/>
            <person name="Skelly J."/>
            <person name="Guhlin J."/>
            <person name="Harrop T."/>
            <person name="Goldson S."/>
            <person name="Dearden P."/>
        </authorList>
    </citation>
    <scope>NUCLEOTIDE SEQUENCE</scope>
    <source>
        <strain evidence="14">Irish</strain>
        <tissue evidence="14">Whole body</tissue>
    </source>
</reference>
<evidence type="ECO:0000313" key="15">
    <source>
        <dbReference type="Proteomes" id="UP001168990"/>
    </source>
</evidence>
<feature type="compositionally biased region" description="Polar residues" evidence="12">
    <location>
        <begin position="788"/>
        <end position="821"/>
    </location>
</feature>
<dbReference type="Pfam" id="PF13815">
    <property type="entry name" value="Dzip-like_N"/>
    <property type="match status" value="1"/>
</dbReference>
<feature type="compositionally biased region" description="Basic residues" evidence="12">
    <location>
        <begin position="503"/>
        <end position="513"/>
    </location>
</feature>
<comment type="similarity">
    <text evidence="3">Belongs to the DZIP C2H2-type zinc-finger protein family.</text>
</comment>
<feature type="coiled-coil region" evidence="11">
    <location>
        <begin position="197"/>
        <end position="231"/>
    </location>
</feature>
<evidence type="ECO:0000256" key="11">
    <source>
        <dbReference type="SAM" id="Coils"/>
    </source>
</evidence>
<dbReference type="EMBL" id="JAQQBS010001424">
    <property type="protein sequence ID" value="KAK0158235.1"/>
    <property type="molecule type" value="Genomic_DNA"/>
</dbReference>
<feature type="region of interest" description="Disordered" evidence="12">
    <location>
        <begin position="1054"/>
        <end position="1087"/>
    </location>
</feature>
<dbReference type="PROSITE" id="PS00028">
    <property type="entry name" value="ZINC_FINGER_C2H2_1"/>
    <property type="match status" value="1"/>
</dbReference>
<evidence type="ECO:0000259" key="13">
    <source>
        <dbReference type="PROSITE" id="PS00028"/>
    </source>
</evidence>
<evidence type="ECO:0000256" key="2">
    <source>
        <dbReference type="ARBA" id="ARBA00004120"/>
    </source>
</evidence>
<sequence>MAFSFRAGTNWCHDFPKLARESGFYFNMHRTRVRVDWNRISTIDIDRVIHDRDFFTIDDNINNVVDYHLETEYDVKILDPNFVKLFRLAQLSVEYLLYCKQYLDQSVIILKDELRLKLEENVRLKKELTISENNMKELKEKFRDKYKFIEKRFSDSHGEIHKCPFCPKTFIADVFMNSHITRRHSNASQLSVTSPVHEQYKAEAEKLHHEIKTLKERLNETERVIRSESVKFCDSIELNKDKYNNIKNGEYEIIDNAKDKKLEEEHKKYRDEMSHFKTMLFSEIRSLKQDEKKSIHQNELTNENIKELLKQQENEIHRLHDQLRQLSMKKSTSDMETIQAQLNAQEDFWQSKIEKLESQHRDDIETLYKQLKMTQASADFVKSDYINKIKELEKFRNDEMKSLANSSSSIGEIKRFQEQDHIDKPEQRQIEIFNRKIPPIDKINSTIIEHNSDRIIIEDVDKISDTDMINIPTSVNKLRRITVNTINSDADSTEIHVKENSKTKKLHASKSPRHNFQLSNQQKKINDERSDVDVRVMSNKSNLEHNTQAIKSKENVTHPMNVHNKMDLLSSQSEESSSRSESTSESKTSESDQSNKSNSVYSHSSTEEETIENSEDKQFVIDTRLKSNDELKIEIREALEQKLRDLGVDPEWDKIPNATYRQLIDTVRHHRSINSKKYNKFDNIRRKIVKQMADKIFTYQNDRVNFSVNDAAKKSYWDKLITNVASKTFKALSIQNHHSFHTPKLKSPIISSHEKSVSNKFNIELLPKKLNQLEFQEIKSPTARQSQLLKSHTSRNENVAMQSPVNDRYTSSPSRLNAKSTESIDMKHLSHSYESIKDFMKDSNYGYKRVNSSLNVGGNIVTSTPQRDYSNISSHKTITADISSHIPNSELFISSLNSPKNNKSVLKSTTGSTGSLVKKKVLFDLQAIESFSDKITESRDKCTDKVNRINDGESESDFDISNISEGNPNELQINQSTNSDKIILRTSQSEKIAEISKKIESELNLIRHKPLGGIQTMFARGFMENEQGLKANTDNEFMSSYKDNARKLSVNNPVIKLPQPTPRTPKLTLRSVSPDYKSDTKDSNLDMDIEELLRED</sequence>
<gene>
    <name evidence="14" type="ORF">PV328_009266</name>
</gene>
<reference evidence="14" key="2">
    <citation type="submission" date="2023-03" db="EMBL/GenBank/DDBJ databases">
        <authorList>
            <person name="Inwood S.N."/>
            <person name="Skelly J.G."/>
            <person name="Guhlin J."/>
            <person name="Harrop T.W.R."/>
            <person name="Goldson S.G."/>
            <person name="Dearden P.K."/>
        </authorList>
    </citation>
    <scope>NUCLEOTIDE SEQUENCE</scope>
    <source>
        <strain evidence="14">Irish</strain>
        <tissue evidence="14">Whole body</tissue>
    </source>
</reference>
<keyword evidence="5" id="KW-0479">Metal-binding</keyword>
<feature type="compositionally biased region" description="Low complexity" evidence="12">
    <location>
        <begin position="591"/>
        <end position="604"/>
    </location>
</feature>
<dbReference type="InterPro" id="IPR051241">
    <property type="entry name" value="DZIP_RILPL"/>
</dbReference>
<protein>
    <recommendedName>
        <fullName evidence="13">C2H2-type domain-containing protein</fullName>
    </recommendedName>
</protein>
<keyword evidence="15" id="KW-1185">Reference proteome</keyword>
<evidence type="ECO:0000256" key="9">
    <source>
        <dbReference type="ARBA" id="ARBA00023212"/>
    </source>
</evidence>
<dbReference type="GO" id="GO:0005737">
    <property type="term" value="C:cytoplasm"/>
    <property type="evidence" value="ECO:0007669"/>
    <property type="project" value="TreeGrafter"/>
</dbReference>
<feature type="compositionally biased region" description="Polar residues" evidence="12">
    <location>
        <begin position="538"/>
        <end position="550"/>
    </location>
</feature>
<proteinExistence type="inferred from homology"/>
<dbReference type="InterPro" id="IPR032714">
    <property type="entry name" value="DZIP1_N"/>
</dbReference>
<dbReference type="GO" id="GO:0008270">
    <property type="term" value="F:zinc ion binding"/>
    <property type="evidence" value="ECO:0007669"/>
    <property type="project" value="UniProtKB-KW"/>
</dbReference>
<accession>A0AA39EYS8</accession>
<feature type="region of interest" description="Disordered" evidence="12">
    <location>
        <begin position="788"/>
        <end position="823"/>
    </location>
</feature>
<dbReference type="Pfam" id="PF25977">
    <property type="entry name" value="DZIP1"/>
    <property type="match status" value="1"/>
</dbReference>